<reference evidence="3 5" key="2">
    <citation type="submission" date="2016-08" db="EMBL/GenBank/DDBJ databases">
        <authorList>
            <person name="Seilhamer J.J."/>
        </authorList>
    </citation>
    <scope>NUCLEOTIDE SEQUENCE [LARGE SCALE GENOMIC DNA]</scope>
    <source>
        <strain evidence="3 5">KH-18-2</strain>
    </source>
</reference>
<reference evidence="3 5" key="3">
    <citation type="submission" date="2018-03" db="EMBL/GenBank/DDBJ databases">
        <title>Draft genome of Pseudomonas putida strain KH-18-2.</title>
        <authorList>
            <person name="Yoshizawa S."/>
            <person name="Khan N.H."/>
            <person name="Nishimura M."/>
            <person name="Chiura H.X."/>
            <person name="Ogura Y."/>
            <person name="Hayashi T."/>
            <person name="Kogure K."/>
        </authorList>
    </citation>
    <scope>NUCLEOTIDE SEQUENCE [LARGE SCALE GENOMIC DNA]</scope>
    <source>
        <strain evidence="3 5">KH-18-2</strain>
    </source>
</reference>
<dbReference type="RefSeq" id="WP_004574344.1">
    <property type="nucleotide sequence ID" value="NZ_AP015031.1"/>
</dbReference>
<protein>
    <submittedName>
        <fullName evidence="2">Uncharacterized protein</fullName>
    </submittedName>
</protein>
<gene>
    <name evidence="3" type="ORF">BGP82_26585</name>
    <name evidence="2" type="ORF">KF715C_pB2500</name>
</gene>
<proteinExistence type="predicted"/>
<keyword evidence="1" id="KW-1133">Transmembrane helix</keyword>
<reference evidence="2 4" key="1">
    <citation type="submission" date="2015-11" db="EMBL/GenBank/DDBJ databases">
        <title>Complete genome sequencing of a biphenyl-degrading bacterium, Pseudomonas putida KF715 (=NBRC110667).</title>
        <authorList>
            <person name="Suenaga H."/>
            <person name="Fujihara N."/>
            <person name="Watanabe T."/>
            <person name="Hirose J."/>
            <person name="Kimura N."/>
            <person name="Yamazoe A."/>
            <person name="Hosoyama A."/>
            <person name="Shimodaira J."/>
            <person name="Furukawa K."/>
        </authorList>
    </citation>
    <scope>NUCLEOTIDE SEQUENCE [LARGE SCALE GENOMIC DNA]</scope>
    <source>
        <strain evidence="2 4">KF715</strain>
        <plasmid evidence="2">pKF715B</plasmid>
        <plasmid evidence="4">Plasmid pkf715b dna</plasmid>
    </source>
</reference>
<sequence>MSKTQKKPWWSPIAHFAAHGFVGTIIFLIIMVPAVLLNHLVQYLAEFGISEFTLLILGLLEHFIVLMDAGLFFIFICIGAYRAIKEFADE</sequence>
<evidence type="ECO:0000313" key="3">
    <source>
        <dbReference type="EMBL" id="POF99436.1"/>
    </source>
</evidence>
<evidence type="ECO:0000256" key="1">
    <source>
        <dbReference type="SAM" id="Phobius"/>
    </source>
</evidence>
<evidence type="ECO:0000313" key="5">
    <source>
        <dbReference type="Proteomes" id="UP000237378"/>
    </source>
</evidence>
<organism evidence="2 4">
    <name type="scientific">Pseudomonas putida</name>
    <name type="common">Arthrobacter siderocapsulatus</name>
    <dbReference type="NCBI Taxonomy" id="303"/>
    <lineage>
        <taxon>Bacteria</taxon>
        <taxon>Pseudomonadati</taxon>
        <taxon>Pseudomonadota</taxon>
        <taxon>Gammaproteobacteria</taxon>
        <taxon>Pseudomonadales</taxon>
        <taxon>Pseudomonadaceae</taxon>
        <taxon>Pseudomonas</taxon>
    </lineage>
</organism>
<dbReference type="EMBL" id="AP015031">
    <property type="protein sequence ID" value="BAW27356.1"/>
    <property type="molecule type" value="Genomic_DNA"/>
</dbReference>
<dbReference type="EMBL" id="MING01000087">
    <property type="protein sequence ID" value="POF99436.1"/>
    <property type="molecule type" value="Genomic_DNA"/>
</dbReference>
<accession>A0A1L7NPF1</accession>
<feature type="transmembrane region" description="Helical" evidence="1">
    <location>
        <begin position="56"/>
        <end position="81"/>
    </location>
</feature>
<keyword evidence="1" id="KW-0812">Transmembrane</keyword>
<name>A0A1L7NPF1_PSEPU</name>
<evidence type="ECO:0000313" key="4">
    <source>
        <dbReference type="Proteomes" id="UP000218731"/>
    </source>
</evidence>
<dbReference type="AlphaFoldDB" id="A0A1L7NPF1"/>
<feature type="transmembrane region" description="Helical" evidence="1">
    <location>
        <begin position="12"/>
        <end position="36"/>
    </location>
</feature>
<geneLocation type="plasmid" evidence="2">
    <name>pKF715B</name>
</geneLocation>
<dbReference type="Proteomes" id="UP000237378">
    <property type="component" value="Unassembled WGS sequence"/>
</dbReference>
<geneLocation type="plasmid" evidence="4">
    <name>pkf715b dna</name>
</geneLocation>
<evidence type="ECO:0000313" key="2">
    <source>
        <dbReference type="EMBL" id="BAW27356.1"/>
    </source>
</evidence>
<keyword evidence="1" id="KW-0472">Membrane</keyword>
<dbReference type="Proteomes" id="UP000218731">
    <property type="component" value="Plasmid pKF715B"/>
</dbReference>
<keyword evidence="2" id="KW-0614">Plasmid</keyword>